<comment type="caution">
    <text evidence="1">The sequence shown here is derived from an EMBL/GenBank/DDBJ whole genome shotgun (WGS) entry which is preliminary data.</text>
</comment>
<dbReference type="RefSeq" id="WP_037289246.1">
    <property type="nucleotide sequence ID" value="NZ_JEOB01000004.1"/>
</dbReference>
<sequence>MDAVTYALCKGYVRKTIDGLGYLKGKNCTIESIVHQDGVNRVTFKWTGDSGTVETRVMEVYDGTPIYVWEAGNTYKYGDLAIYESAFYRCIVENSDSTFDDTKWNEIGSPDGNYDIVRNKDYLPMRFTSADRKMYFAYEENCFYFWNGTTWQEKFKVDDEINDTSTNPVQNKVIYDALDKKQDKLTAGLGVTIEYDSETHLTTIDVNNISSEELEDMWNN</sequence>
<evidence type="ECO:0000313" key="1">
    <source>
        <dbReference type="EMBL" id="EXM38486.1"/>
    </source>
</evidence>
<name>A0A011VTD6_RUMAL</name>
<evidence type="ECO:0000313" key="2">
    <source>
        <dbReference type="Proteomes" id="UP000021369"/>
    </source>
</evidence>
<dbReference type="AlphaFoldDB" id="A0A011VTD6"/>
<accession>A0A011VTD6</accession>
<dbReference type="PATRIC" id="fig|1341156.4.peg.2506"/>
<dbReference type="EMBL" id="JEOB01000004">
    <property type="protein sequence ID" value="EXM38486.1"/>
    <property type="molecule type" value="Genomic_DNA"/>
</dbReference>
<keyword evidence="2" id="KW-1185">Reference proteome</keyword>
<gene>
    <name evidence="1" type="ORF">RASY3_14195</name>
</gene>
<dbReference type="Proteomes" id="UP000021369">
    <property type="component" value="Unassembled WGS sequence"/>
</dbReference>
<reference evidence="1 2" key="1">
    <citation type="submission" date="2013-06" db="EMBL/GenBank/DDBJ databases">
        <title>Rumen cellulosomics: divergent fiber-degrading strategies revealed by comparative genome-wide analysis of six Ruminococcal strains.</title>
        <authorList>
            <person name="Dassa B."/>
            <person name="Borovok I."/>
            <person name="Lamed R."/>
            <person name="Flint H."/>
            <person name="Yeoman C.J."/>
            <person name="White B."/>
            <person name="Bayer E.A."/>
        </authorList>
    </citation>
    <scope>NUCLEOTIDE SEQUENCE [LARGE SCALE GENOMIC DNA]</scope>
    <source>
        <strain evidence="1 2">SY3</strain>
    </source>
</reference>
<protein>
    <submittedName>
        <fullName evidence="1">Uncharacterized protein</fullName>
    </submittedName>
</protein>
<organism evidence="1 2">
    <name type="scientific">Ruminococcus albus SY3</name>
    <dbReference type="NCBI Taxonomy" id="1341156"/>
    <lineage>
        <taxon>Bacteria</taxon>
        <taxon>Bacillati</taxon>
        <taxon>Bacillota</taxon>
        <taxon>Clostridia</taxon>
        <taxon>Eubacteriales</taxon>
        <taxon>Oscillospiraceae</taxon>
        <taxon>Ruminococcus</taxon>
    </lineage>
</organism>
<proteinExistence type="predicted"/>